<proteinExistence type="predicted"/>
<feature type="transmembrane region" description="Helical" evidence="1">
    <location>
        <begin position="68"/>
        <end position="96"/>
    </location>
</feature>
<protein>
    <submittedName>
        <fullName evidence="2">Glycosyl transferase</fullName>
    </submittedName>
</protein>
<feature type="transmembrane region" description="Helical" evidence="1">
    <location>
        <begin position="357"/>
        <end position="375"/>
    </location>
</feature>
<reference evidence="2 3" key="1">
    <citation type="submission" date="2015-01" db="EMBL/GenBank/DDBJ databases">
        <title>Draft Genome Sequence of the Biocontrol and Plant Growth-Promoting Rhizobacteria (PGPR) Pseudomonas fluorescens UM270.</title>
        <authorList>
            <person name="Hernandez-Salmeron J.E."/>
            <person name="Santoyo G."/>
            <person name="Moreno-Hagelsieb G."/>
            <person name="Hernandez-Leon R."/>
        </authorList>
    </citation>
    <scope>NUCLEOTIDE SEQUENCE [LARGE SCALE GENOMIC DNA]</scope>
    <source>
        <strain evidence="2 3">UM270</strain>
    </source>
</reference>
<feature type="transmembrane region" description="Helical" evidence="1">
    <location>
        <begin position="141"/>
        <end position="160"/>
    </location>
</feature>
<keyword evidence="1" id="KW-1133">Transmembrane helix</keyword>
<dbReference type="PATRIC" id="fig|294.124.peg.1667"/>
<feature type="transmembrane region" description="Helical" evidence="1">
    <location>
        <begin position="483"/>
        <end position="499"/>
    </location>
</feature>
<keyword evidence="1" id="KW-0472">Membrane</keyword>
<feature type="transmembrane region" description="Helical" evidence="1">
    <location>
        <begin position="382"/>
        <end position="404"/>
    </location>
</feature>
<gene>
    <name evidence="2" type="ORF">RL74_08085</name>
</gene>
<dbReference type="OrthoDB" id="1814621at2"/>
<feature type="transmembrane region" description="Helical" evidence="1">
    <location>
        <begin position="181"/>
        <end position="200"/>
    </location>
</feature>
<evidence type="ECO:0000313" key="3">
    <source>
        <dbReference type="Proteomes" id="UP000032101"/>
    </source>
</evidence>
<evidence type="ECO:0000313" key="2">
    <source>
        <dbReference type="EMBL" id="KIQ59935.1"/>
    </source>
</evidence>
<feature type="transmembrane region" description="Helical" evidence="1">
    <location>
        <begin position="263"/>
        <end position="285"/>
    </location>
</feature>
<feature type="transmembrane region" description="Helical" evidence="1">
    <location>
        <begin position="534"/>
        <end position="553"/>
    </location>
</feature>
<dbReference type="AlphaFoldDB" id="A0A0D0MWK4"/>
<evidence type="ECO:0000256" key="1">
    <source>
        <dbReference type="SAM" id="Phobius"/>
    </source>
</evidence>
<dbReference type="GO" id="GO:0016740">
    <property type="term" value="F:transferase activity"/>
    <property type="evidence" value="ECO:0007669"/>
    <property type="project" value="UniProtKB-KW"/>
</dbReference>
<feature type="transmembrane region" description="Helical" evidence="1">
    <location>
        <begin position="458"/>
        <end position="476"/>
    </location>
</feature>
<keyword evidence="2" id="KW-0808">Transferase</keyword>
<comment type="caution">
    <text evidence="2">The sequence shown here is derived from an EMBL/GenBank/DDBJ whole genome shotgun (WGS) entry which is preliminary data.</text>
</comment>
<sequence>MLNRRDDTLHTDSLKYATVVLVLLASTVVSLYGFSTLPWPSMNSATQTVLLAALAIGALTALTRKPPFVLGLGLIAGLSIAGGQAWPMIVVAVLALSAHTLGKWILGQRTPTDWTLPLLVGMGTFGTLTGLAAYFPINYPGLYATLLLLPLVFGHADAAASVRRILAQVRTERAPQAPLATLLDSLLVAIACLHVAVAFMPEVGYDALAMHLFVPSQLAQRHQWGFDASTYVWAVMPMLADWIYSIVYMLAGETASRLTNCAFTLLVAWQVRNLTIWAGGTAISARWASLFFLSTPLAFAESSSLFIESAWTAFVLAGSLAILNTSRFTSQVAQRHSQLILAGLLLGFALATKAVTLSILPVLLVLLLVQYRAWIRPGVIRALLLGSLGLLVAGLTPYLSAWFLTGNPVFPFFNAIFQSPLWPSVNFEAPAIFDKGVTWDTLYRMVFKAPRFIEGKDGAAGFQWLLVPTAAVALLLGANRKAWCILLLGAGAIVLSFHSTAYLRYIFPSFALFAVVLALPFSDHRHFPRTLGMIVGAALVLANVLFIQAATYYGQIKPAALFSAAGRDAYLAQNLPIRKMVDVVNALNVGNRPVAVFAPPSMAGLKSDALYASWYNVKWTREVDQATTPPALLQRLRQRQADWLIIDHASTPTAQRERLLAVSEPYAKMGGLELRKVHQVPLERLLNPDLSDLGGWHLTEPSSYDASRKTLTVTVNTPATQRVEVAPGQSFTSAVSARCATQPTSGRIQTNWMDAQGRFISASIETFDCTPQWATHEMTVVAPEEAVVAVVYASGHTDTPVAFKSLSFRQ</sequence>
<feature type="transmembrane region" description="Helical" evidence="1">
    <location>
        <begin position="44"/>
        <end position="62"/>
    </location>
</feature>
<feature type="transmembrane region" description="Helical" evidence="1">
    <location>
        <begin position="231"/>
        <end position="251"/>
    </location>
</feature>
<organism evidence="2 3">
    <name type="scientific">Pseudomonas fluorescens</name>
    <dbReference type="NCBI Taxonomy" id="294"/>
    <lineage>
        <taxon>Bacteria</taxon>
        <taxon>Pseudomonadati</taxon>
        <taxon>Pseudomonadota</taxon>
        <taxon>Gammaproteobacteria</taxon>
        <taxon>Pseudomonadales</taxon>
        <taxon>Pseudomonadaceae</taxon>
        <taxon>Pseudomonas</taxon>
    </lineage>
</organism>
<dbReference type="Proteomes" id="UP000032101">
    <property type="component" value="Unassembled WGS sequence"/>
</dbReference>
<feature type="transmembrane region" description="Helical" evidence="1">
    <location>
        <begin position="16"/>
        <end position="37"/>
    </location>
</feature>
<dbReference type="EMBL" id="JXNZ01000052">
    <property type="protein sequence ID" value="KIQ59935.1"/>
    <property type="molecule type" value="Genomic_DNA"/>
</dbReference>
<keyword evidence="1" id="KW-0812">Transmembrane</keyword>
<accession>A0A0D0MWK4</accession>
<name>A0A0D0MWK4_PSEFL</name>